<dbReference type="InterPro" id="IPR051475">
    <property type="entry name" value="Diverse_Ion_Transporter"/>
</dbReference>
<evidence type="ECO:0000256" key="1">
    <source>
        <dbReference type="ARBA" id="ARBA00004141"/>
    </source>
</evidence>
<comment type="subcellular location">
    <subcellularLocation>
        <location evidence="1">Membrane</location>
        <topology evidence="1">Multi-pass membrane protein</topology>
    </subcellularLocation>
</comment>
<feature type="transmembrane region" description="Helical" evidence="6">
    <location>
        <begin position="293"/>
        <end position="315"/>
    </location>
</feature>
<evidence type="ECO:0000313" key="9">
    <source>
        <dbReference type="Proteomes" id="UP000777303"/>
    </source>
</evidence>
<evidence type="ECO:0000256" key="3">
    <source>
        <dbReference type="ARBA" id="ARBA00022692"/>
    </source>
</evidence>
<feature type="transmembrane region" description="Helical" evidence="6">
    <location>
        <begin position="52"/>
        <end position="72"/>
    </location>
</feature>
<reference evidence="8" key="2">
    <citation type="submission" date="2021-04" db="EMBL/GenBank/DDBJ databases">
        <authorList>
            <person name="Gilroy R."/>
        </authorList>
    </citation>
    <scope>NUCLEOTIDE SEQUENCE</scope>
    <source>
        <strain evidence="8">F6-6636</strain>
    </source>
</reference>
<feature type="transmembrane region" description="Helical" evidence="6">
    <location>
        <begin position="254"/>
        <end position="272"/>
    </location>
</feature>
<protein>
    <submittedName>
        <fullName evidence="8">Sodium:cation symporter</fullName>
    </submittedName>
</protein>
<proteinExistence type="predicted"/>
<dbReference type="GO" id="GO:0016020">
    <property type="term" value="C:membrane"/>
    <property type="evidence" value="ECO:0007669"/>
    <property type="project" value="UniProtKB-SubCell"/>
</dbReference>
<keyword evidence="4 6" id="KW-1133">Transmembrane helix</keyword>
<evidence type="ECO:0000313" key="8">
    <source>
        <dbReference type="EMBL" id="MBU3851208.1"/>
    </source>
</evidence>
<reference evidence="8" key="1">
    <citation type="journal article" date="2021" name="PeerJ">
        <title>Extensive microbial diversity within the chicken gut microbiome revealed by metagenomics and culture.</title>
        <authorList>
            <person name="Gilroy R."/>
            <person name="Ravi A."/>
            <person name="Getino M."/>
            <person name="Pursley I."/>
            <person name="Horton D.L."/>
            <person name="Alikhan N.F."/>
            <person name="Baker D."/>
            <person name="Gharbi K."/>
            <person name="Hall N."/>
            <person name="Watson M."/>
            <person name="Adriaenssens E.M."/>
            <person name="Foster-Nyarko E."/>
            <person name="Jarju S."/>
            <person name="Secka A."/>
            <person name="Antonio M."/>
            <person name="Oren A."/>
            <person name="Chaudhuri R.R."/>
            <person name="La Ragione R."/>
            <person name="Hildebrand F."/>
            <person name="Pallen M.J."/>
        </authorList>
    </citation>
    <scope>NUCLEOTIDE SEQUENCE</scope>
    <source>
        <strain evidence="8">F6-6636</strain>
    </source>
</reference>
<feature type="transmembrane region" description="Helical" evidence="6">
    <location>
        <begin position="128"/>
        <end position="146"/>
    </location>
</feature>
<feature type="transmembrane region" description="Helical" evidence="6">
    <location>
        <begin position="93"/>
        <end position="122"/>
    </location>
</feature>
<dbReference type="Pfam" id="PF03600">
    <property type="entry name" value="CitMHS"/>
    <property type="match status" value="1"/>
</dbReference>
<dbReference type="AlphaFoldDB" id="A0A948X0R7"/>
<dbReference type="PANTHER" id="PTHR43568">
    <property type="entry name" value="P PROTEIN"/>
    <property type="match status" value="1"/>
</dbReference>
<evidence type="ECO:0000256" key="4">
    <source>
        <dbReference type="ARBA" id="ARBA00022989"/>
    </source>
</evidence>
<feature type="transmembrane region" description="Helical" evidence="6">
    <location>
        <begin position="321"/>
        <end position="343"/>
    </location>
</feature>
<feature type="domain" description="Citrate transporter-like" evidence="7">
    <location>
        <begin position="25"/>
        <end position="313"/>
    </location>
</feature>
<dbReference type="GO" id="GO:0055085">
    <property type="term" value="P:transmembrane transport"/>
    <property type="evidence" value="ECO:0007669"/>
    <property type="project" value="InterPro"/>
</dbReference>
<feature type="transmembrane region" description="Helical" evidence="6">
    <location>
        <begin position="355"/>
        <end position="381"/>
    </location>
</feature>
<feature type="transmembrane region" description="Helical" evidence="6">
    <location>
        <begin position="167"/>
        <end position="189"/>
    </location>
</feature>
<accession>A0A948X0R7</accession>
<evidence type="ECO:0000256" key="2">
    <source>
        <dbReference type="ARBA" id="ARBA00022448"/>
    </source>
</evidence>
<feature type="transmembrane region" description="Helical" evidence="6">
    <location>
        <begin position="209"/>
        <end position="225"/>
    </location>
</feature>
<evidence type="ECO:0000259" key="7">
    <source>
        <dbReference type="Pfam" id="PF03600"/>
    </source>
</evidence>
<feature type="transmembrane region" description="Helical" evidence="6">
    <location>
        <begin position="21"/>
        <end position="40"/>
    </location>
</feature>
<dbReference type="PANTHER" id="PTHR43568:SF1">
    <property type="entry name" value="P PROTEIN"/>
    <property type="match status" value="1"/>
</dbReference>
<dbReference type="EMBL" id="JAHLFS010000009">
    <property type="protein sequence ID" value="MBU3851208.1"/>
    <property type="molecule type" value="Genomic_DNA"/>
</dbReference>
<evidence type="ECO:0000256" key="6">
    <source>
        <dbReference type="SAM" id="Phobius"/>
    </source>
</evidence>
<name>A0A948X0R7_9LACO</name>
<keyword evidence="3 6" id="KW-0812">Transmembrane</keyword>
<comment type="caution">
    <text evidence="8">The sequence shown here is derived from an EMBL/GenBank/DDBJ whole genome shotgun (WGS) entry which is preliminary data.</text>
</comment>
<gene>
    <name evidence="8" type="ORF">H9901_00635</name>
</gene>
<organism evidence="8 9">
    <name type="scientific">Candidatus Paralactobacillus gallistercoris</name>
    <dbReference type="NCBI Taxonomy" id="2838724"/>
    <lineage>
        <taxon>Bacteria</taxon>
        <taxon>Bacillati</taxon>
        <taxon>Bacillota</taxon>
        <taxon>Bacilli</taxon>
        <taxon>Lactobacillales</taxon>
        <taxon>Lactobacillaceae</taxon>
        <taxon>Lactobacillus</taxon>
    </lineage>
</organism>
<keyword evidence="5 6" id="KW-0472">Membrane</keyword>
<dbReference type="InterPro" id="IPR004680">
    <property type="entry name" value="Cit_transptr-like_dom"/>
</dbReference>
<evidence type="ECO:0000256" key="5">
    <source>
        <dbReference type="ARBA" id="ARBA00023136"/>
    </source>
</evidence>
<keyword evidence="2" id="KW-0813">Transport</keyword>
<sequence length="383" mass="42933">MEDNSLILSRKKRFINNLKHFFSDKLMIVAIIAALITSLLTPPHMADVNWHVIVNVFCIMAMVQIFEHLHVLEFFATHLISSSRTERHLMQMLLLLTFFGAMFLTNDMTVLTFVPLVILIAIRCNFSPIMPITLLTIAANLGSSLMPFGSPHNITIVSYYNISIGKFFSYSLPLMLFSLLVLGICSFLFPNKPVEVGQLEDIKIDKGPLLVFVPLTLLIFTSVIINNITWLKWVVLALVLITVTIYRPQTFKQIDYGLLVTFFCFFIAVGNLSRLPSINHLLAAISATDVRTYLAGLLSCQFMSNVPTAILMSRFTHCAQALFLAVNIGGLGTLIASVANMIAYKHYKTGYGKHVGKFLFIFMGVNILALLLFGFFGYLMLSH</sequence>
<dbReference type="Proteomes" id="UP000777303">
    <property type="component" value="Unassembled WGS sequence"/>
</dbReference>